<dbReference type="Proteomes" id="UP001595851">
    <property type="component" value="Unassembled WGS sequence"/>
</dbReference>
<feature type="compositionally biased region" description="Basic and acidic residues" evidence="1">
    <location>
        <begin position="58"/>
        <end position="73"/>
    </location>
</feature>
<evidence type="ECO:0000256" key="1">
    <source>
        <dbReference type="SAM" id="MobiDB-lite"/>
    </source>
</evidence>
<evidence type="ECO:0000313" key="3">
    <source>
        <dbReference type="Proteomes" id="UP001595851"/>
    </source>
</evidence>
<feature type="region of interest" description="Disordered" evidence="1">
    <location>
        <begin position="43"/>
        <end position="73"/>
    </location>
</feature>
<dbReference type="RefSeq" id="WP_379525908.1">
    <property type="nucleotide sequence ID" value="NZ_JBHSBI010000001.1"/>
</dbReference>
<dbReference type="EMBL" id="JBHSBI010000001">
    <property type="protein sequence ID" value="MFC4005730.1"/>
    <property type="molecule type" value="Genomic_DNA"/>
</dbReference>
<organism evidence="2 3">
    <name type="scientific">Nonomuraea purpurea</name>
    <dbReference type="NCBI Taxonomy" id="1849276"/>
    <lineage>
        <taxon>Bacteria</taxon>
        <taxon>Bacillati</taxon>
        <taxon>Actinomycetota</taxon>
        <taxon>Actinomycetes</taxon>
        <taxon>Streptosporangiales</taxon>
        <taxon>Streptosporangiaceae</taxon>
        <taxon>Nonomuraea</taxon>
    </lineage>
</organism>
<sequence length="73" mass="8254">MLNVNPKMLDRLKEIETDLLASRERAEADGWISEVEGIDLTRSAMRVDQASGGVGRQGETESRRRLTRSEIRP</sequence>
<accession>A0ABV8FYG0</accession>
<reference evidence="3" key="1">
    <citation type="journal article" date="2019" name="Int. J. Syst. Evol. Microbiol.">
        <title>The Global Catalogue of Microorganisms (GCM) 10K type strain sequencing project: providing services to taxonomists for standard genome sequencing and annotation.</title>
        <authorList>
            <consortium name="The Broad Institute Genomics Platform"/>
            <consortium name="The Broad Institute Genome Sequencing Center for Infectious Disease"/>
            <person name="Wu L."/>
            <person name="Ma J."/>
        </authorList>
    </citation>
    <scope>NUCLEOTIDE SEQUENCE [LARGE SCALE GENOMIC DNA]</scope>
    <source>
        <strain evidence="3">TBRC 1276</strain>
    </source>
</reference>
<proteinExistence type="predicted"/>
<evidence type="ECO:0000313" key="2">
    <source>
        <dbReference type="EMBL" id="MFC4005730.1"/>
    </source>
</evidence>
<comment type="caution">
    <text evidence="2">The sequence shown here is derived from an EMBL/GenBank/DDBJ whole genome shotgun (WGS) entry which is preliminary data.</text>
</comment>
<keyword evidence="3" id="KW-1185">Reference proteome</keyword>
<protein>
    <submittedName>
        <fullName evidence="2">Uncharacterized protein</fullName>
    </submittedName>
</protein>
<name>A0ABV8FYG0_9ACTN</name>
<gene>
    <name evidence="2" type="ORF">ACFOY2_00750</name>
</gene>